<accession>A0A3P7JA70</accession>
<proteinExistence type="predicted"/>
<feature type="domain" description="Apple" evidence="1">
    <location>
        <begin position="104"/>
        <end position="196"/>
    </location>
</feature>
<dbReference type="PROSITE" id="PS50948">
    <property type="entry name" value="PAN"/>
    <property type="match status" value="3"/>
</dbReference>
<dbReference type="PANTHER" id="PTHR47327">
    <property type="entry name" value="FI18240P1-RELATED"/>
    <property type="match status" value="1"/>
</dbReference>
<name>A0A3P7JA70_STRVU</name>
<dbReference type="SMART" id="SM00473">
    <property type="entry name" value="PAN_AP"/>
    <property type="match status" value="2"/>
</dbReference>
<reference evidence="2 3" key="1">
    <citation type="submission" date="2018-11" db="EMBL/GenBank/DDBJ databases">
        <authorList>
            <consortium name="Pathogen Informatics"/>
        </authorList>
    </citation>
    <scope>NUCLEOTIDE SEQUENCE [LARGE SCALE GENOMIC DNA]</scope>
</reference>
<dbReference type="OrthoDB" id="5793255at2759"/>
<dbReference type="InterPro" id="IPR052774">
    <property type="entry name" value="Celegans_DevNeuronal_Protein"/>
</dbReference>
<dbReference type="Pfam" id="PF00024">
    <property type="entry name" value="PAN_1"/>
    <property type="match status" value="3"/>
</dbReference>
<dbReference type="SUPFAM" id="SSF57414">
    <property type="entry name" value="Hairpin loop containing domain-like"/>
    <property type="match status" value="3"/>
</dbReference>
<dbReference type="Gene3D" id="3.50.4.10">
    <property type="entry name" value="Hepatocyte Growth Factor"/>
    <property type="match status" value="3"/>
</dbReference>
<evidence type="ECO:0000313" key="3">
    <source>
        <dbReference type="Proteomes" id="UP000270094"/>
    </source>
</evidence>
<feature type="domain" description="Apple" evidence="1">
    <location>
        <begin position="1"/>
        <end position="65"/>
    </location>
</feature>
<dbReference type="PANTHER" id="PTHR47327:SF22">
    <property type="entry name" value="APPLE DOMAIN-CONTAINING PROTEIN"/>
    <property type="match status" value="1"/>
</dbReference>
<sequence>METLTACADYCIMAAGNRRKKDPLCRSFTYNIPRKTCRLYDHDGMKSTATIETERSSIPYWNRNIPKEIVDAPSRNLQVLQKKATKELNTIEKSTEEVITSESCLTNNAYYVVIGNEIVRPISNGGEVKVYNDVDQGNCANFCSNNQGPDQEQLICNSLNYFPISRKCELYSILAEPHGPGSLVENQDVIYAEKFCLPETTQRCQNDEIFILHVQKSLSGIPIHQTTSNSITSCLRSCLNAYACKTAVFDSTKQQCHLYKEGVSASDRDVVDTPPGFVMIENGCAERGGSGSKARAAKTLETDTSSEWSGCNFRINGVRVKAAFTIDFPLIGIVSVFVP</sequence>
<protein>
    <recommendedName>
        <fullName evidence="1">Apple domain-containing protein</fullName>
    </recommendedName>
</protein>
<dbReference type="Proteomes" id="UP000270094">
    <property type="component" value="Unassembled WGS sequence"/>
</dbReference>
<dbReference type="InterPro" id="IPR003609">
    <property type="entry name" value="Pan_app"/>
</dbReference>
<dbReference type="AlphaFoldDB" id="A0A3P7JA70"/>
<evidence type="ECO:0000259" key="1">
    <source>
        <dbReference type="PROSITE" id="PS50948"/>
    </source>
</evidence>
<evidence type="ECO:0000313" key="2">
    <source>
        <dbReference type="EMBL" id="VDM77563.1"/>
    </source>
</evidence>
<dbReference type="CDD" id="cd01099">
    <property type="entry name" value="PAN_AP_HGF"/>
    <property type="match status" value="1"/>
</dbReference>
<gene>
    <name evidence="2" type="ORF">SVUK_LOCUS12561</name>
</gene>
<feature type="domain" description="Apple" evidence="1">
    <location>
        <begin position="204"/>
        <end position="284"/>
    </location>
</feature>
<dbReference type="GO" id="GO:0009653">
    <property type="term" value="P:anatomical structure morphogenesis"/>
    <property type="evidence" value="ECO:0007669"/>
    <property type="project" value="TreeGrafter"/>
</dbReference>
<organism evidence="2 3">
    <name type="scientific">Strongylus vulgaris</name>
    <name type="common">Blood worm</name>
    <dbReference type="NCBI Taxonomy" id="40348"/>
    <lineage>
        <taxon>Eukaryota</taxon>
        <taxon>Metazoa</taxon>
        <taxon>Ecdysozoa</taxon>
        <taxon>Nematoda</taxon>
        <taxon>Chromadorea</taxon>
        <taxon>Rhabditida</taxon>
        <taxon>Rhabditina</taxon>
        <taxon>Rhabditomorpha</taxon>
        <taxon>Strongyloidea</taxon>
        <taxon>Strongylidae</taxon>
        <taxon>Strongylus</taxon>
    </lineage>
</organism>
<dbReference type="EMBL" id="UYYB01099539">
    <property type="protein sequence ID" value="VDM77563.1"/>
    <property type="molecule type" value="Genomic_DNA"/>
</dbReference>
<keyword evidence="3" id="KW-1185">Reference proteome</keyword>